<comment type="caution">
    <text evidence="3">The sequence shown here is derived from an EMBL/GenBank/DDBJ whole genome shotgun (WGS) entry which is preliminary data.</text>
</comment>
<feature type="transmembrane region" description="Helical" evidence="2">
    <location>
        <begin position="382"/>
        <end position="400"/>
    </location>
</feature>
<feature type="compositionally biased region" description="Low complexity" evidence="1">
    <location>
        <begin position="275"/>
        <end position="284"/>
    </location>
</feature>
<dbReference type="GeneID" id="19196973"/>
<feature type="compositionally biased region" description="Polar residues" evidence="1">
    <location>
        <begin position="304"/>
        <end position="314"/>
    </location>
</feature>
<name>W9W4F0_9EURO</name>
<gene>
    <name evidence="3" type="ORF">A1O5_12287</name>
</gene>
<feature type="region of interest" description="Disordered" evidence="1">
    <location>
        <begin position="1"/>
        <end position="176"/>
    </location>
</feature>
<evidence type="ECO:0000256" key="1">
    <source>
        <dbReference type="SAM" id="MobiDB-lite"/>
    </source>
</evidence>
<feature type="region of interest" description="Disordered" evidence="1">
    <location>
        <begin position="270"/>
        <end position="314"/>
    </location>
</feature>
<dbReference type="Proteomes" id="UP000019471">
    <property type="component" value="Unassembled WGS sequence"/>
</dbReference>
<feature type="compositionally biased region" description="Pro residues" evidence="1">
    <location>
        <begin position="344"/>
        <end position="356"/>
    </location>
</feature>
<protein>
    <submittedName>
        <fullName evidence="3">Uncharacterized protein</fullName>
    </submittedName>
</protein>
<dbReference type="STRING" id="1182543.W9W4F0"/>
<feature type="region of interest" description="Disordered" evidence="1">
    <location>
        <begin position="414"/>
        <end position="439"/>
    </location>
</feature>
<dbReference type="AlphaFoldDB" id="W9W4F0"/>
<proteinExistence type="predicted"/>
<dbReference type="EMBL" id="AMGX01000032">
    <property type="protein sequence ID" value="EXJ59406.1"/>
    <property type="molecule type" value="Genomic_DNA"/>
</dbReference>
<keyword evidence="2" id="KW-1133">Transmembrane helix</keyword>
<keyword evidence="2" id="KW-0812">Transmembrane</keyword>
<dbReference type="OrthoDB" id="3784821at2759"/>
<dbReference type="RefSeq" id="XP_007751046.1">
    <property type="nucleotide sequence ID" value="XM_007752856.1"/>
</dbReference>
<feature type="region of interest" description="Disordered" evidence="1">
    <location>
        <begin position="332"/>
        <end position="368"/>
    </location>
</feature>
<keyword evidence="4" id="KW-1185">Reference proteome</keyword>
<keyword evidence="2" id="KW-0472">Membrane</keyword>
<sequence length="439" mass="46925">MAEVTTKKRGRPAKKQSPEGEVNLHQNNTDVGDIGPLPKTPSKAPLASSTTTTTTTAATPIEEVTEVCTGEKTKASASAKRKNPVVKKTPDSATPSGVKTRKPQTRPKSLASPHELSAPVPEGRKKAKAASKKAGASSEESRTRLAQERQPTTATTTTTTSKSTSTSTSTSTITADLVYPRQSMSRILDHTKAFSKQSEQLQLDLLQLVGQKEAAYTQGLSDVDTVPIPADESSSMAPLIRGTASTAASAAPSLNANPTLTSDPAHAFSTQTVVSLSQQQQQQHPHSHPHPPSSLLSSPIGPAQNPQHQFRPYSSTKALPMSTTIALAARQHNATGQSSGSRPSLPPRPTIPPEVPRGPKLSELPLEQLKKDPRYRKASTRYTTFVVALPFAIVTSYFLWERYREHQAYLKVRDARAKGQGPGTEGPASTPAPGQHDRE</sequence>
<accession>W9W4F0</accession>
<dbReference type="eggNOG" id="ENOG502RPW0">
    <property type="taxonomic scope" value="Eukaryota"/>
</dbReference>
<feature type="compositionally biased region" description="Low complexity" evidence="1">
    <location>
        <begin position="152"/>
        <end position="174"/>
    </location>
</feature>
<evidence type="ECO:0000313" key="4">
    <source>
        <dbReference type="Proteomes" id="UP000019471"/>
    </source>
</evidence>
<evidence type="ECO:0000256" key="2">
    <source>
        <dbReference type="SAM" id="Phobius"/>
    </source>
</evidence>
<evidence type="ECO:0000313" key="3">
    <source>
        <dbReference type="EMBL" id="EXJ59406.1"/>
    </source>
</evidence>
<organism evidence="3 4">
    <name type="scientific">Cladophialophora psammophila CBS 110553</name>
    <dbReference type="NCBI Taxonomy" id="1182543"/>
    <lineage>
        <taxon>Eukaryota</taxon>
        <taxon>Fungi</taxon>
        <taxon>Dikarya</taxon>
        <taxon>Ascomycota</taxon>
        <taxon>Pezizomycotina</taxon>
        <taxon>Eurotiomycetes</taxon>
        <taxon>Chaetothyriomycetidae</taxon>
        <taxon>Chaetothyriales</taxon>
        <taxon>Herpotrichiellaceae</taxon>
        <taxon>Cladophialophora</taxon>
    </lineage>
</organism>
<feature type="compositionally biased region" description="Low complexity" evidence="1">
    <location>
        <begin position="40"/>
        <end position="60"/>
    </location>
</feature>
<dbReference type="HOGENOM" id="CLU_624032_0_0_1"/>
<reference evidence="3 4" key="1">
    <citation type="submission" date="2013-03" db="EMBL/GenBank/DDBJ databases">
        <title>The Genome Sequence of Cladophialophora psammophila CBS 110553.</title>
        <authorList>
            <consortium name="The Broad Institute Genomics Platform"/>
            <person name="Cuomo C."/>
            <person name="de Hoog S."/>
            <person name="Gorbushina A."/>
            <person name="Walker B."/>
            <person name="Young S.K."/>
            <person name="Zeng Q."/>
            <person name="Gargeya S."/>
            <person name="Fitzgerald M."/>
            <person name="Haas B."/>
            <person name="Abouelleil A."/>
            <person name="Allen A.W."/>
            <person name="Alvarado L."/>
            <person name="Arachchi H.M."/>
            <person name="Berlin A.M."/>
            <person name="Chapman S.B."/>
            <person name="Gainer-Dewar J."/>
            <person name="Goldberg J."/>
            <person name="Griggs A."/>
            <person name="Gujja S."/>
            <person name="Hansen M."/>
            <person name="Howarth C."/>
            <person name="Imamovic A."/>
            <person name="Ireland A."/>
            <person name="Larimer J."/>
            <person name="McCowan C."/>
            <person name="Murphy C."/>
            <person name="Pearson M."/>
            <person name="Poon T.W."/>
            <person name="Priest M."/>
            <person name="Roberts A."/>
            <person name="Saif S."/>
            <person name="Shea T."/>
            <person name="Sisk P."/>
            <person name="Sykes S."/>
            <person name="Wortman J."/>
            <person name="Nusbaum C."/>
            <person name="Birren B."/>
        </authorList>
    </citation>
    <scope>NUCLEOTIDE SEQUENCE [LARGE SCALE GENOMIC DNA]</scope>
    <source>
        <strain evidence="3 4">CBS 110553</strain>
    </source>
</reference>